<organism evidence="2 3">
    <name type="scientific">Fasciolopsis buskii</name>
    <dbReference type="NCBI Taxonomy" id="27845"/>
    <lineage>
        <taxon>Eukaryota</taxon>
        <taxon>Metazoa</taxon>
        <taxon>Spiralia</taxon>
        <taxon>Lophotrochozoa</taxon>
        <taxon>Platyhelminthes</taxon>
        <taxon>Trematoda</taxon>
        <taxon>Digenea</taxon>
        <taxon>Plagiorchiida</taxon>
        <taxon>Echinostomata</taxon>
        <taxon>Echinostomatoidea</taxon>
        <taxon>Fasciolidae</taxon>
        <taxon>Fasciolopsis</taxon>
    </lineage>
</organism>
<feature type="compositionally biased region" description="Polar residues" evidence="1">
    <location>
        <begin position="399"/>
        <end position="412"/>
    </location>
</feature>
<reference evidence="2" key="1">
    <citation type="submission" date="2019-05" db="EMBL/GenBank/DDBJ databases">
        <title>Annotation for the trematode Fasciolopsis buski.</title>
        <authorList>
            <person name="Choi Y.-J."/>
        </authorList>
    </citation>
    <scope>NUCLEOTIDE SEQUENCE</scope>
    <source>
        <strain evidence="2">HT</strain>
        <tissue evidence="2">Whole worm</tissue>
    </source>
</reference>
<feature type="region of interest" description="Disordered" evidence="1">
    <location>
        <begin position="275"/>
        <end position="310"/>
    </location>
</feature>
<protein>
    <submittedName>
        <fullName evidence="2">Bromodomain-containing protein 8</fullName>
    </submittedName>
</protein>
<dbReference type="AlphaFoldDB" id="A0A8E0S109"/>
<comment type="caution">
    <text evidence="2">The sequence shown here is derived from an EMBL/GenBank/DDBJ whole genome shotgun (WGS) entry which is preliminary data.</text>
</comment>
<feature type="region of interest" description="Disordered" evidence="1">
    <location>
        <begin position="891"/>
        <end position="919"/>
    </location>
</feature>
<proteinExistence type="predicted"/>
<name>A0A8E0S109_9TREM</name>
<feature type="compositionally biased region" description="Low complexity" evidence="1">
    <location>
        <begin position="654"/>
        <end position="666"/>
    </location>
</feature>
<evidence type="ECO:0000256" key="1">
    <source>
        <dbReference type="SAM" id="MobiDB-lite"/>
    </source>
</evidence>
<feature type="compositionally biased region" description="Polar residues" evidence="1">
    <location>
        <begin position="670"/>
        <end position="703"/>
    </location>
</feature>
<sequence length="1082" mass="116475">MHSAPLSPVPSEKLLGPGHGPGVWPLRERLALASALLDVDNQNSSWPGISRQLTRFTTPGRPESWCSARACAKQYALLLDAVELTRRQKTPAEQSRFHILHGAPLPATTTTGLSVAERLVKRLTAEHVDELRARIRLGQKYYIFLKQFLAALESGKLDSQLSSLQHLIQSKSGSVTSSASNENPRVPTLKGKDEVETLMCDFKRLWSELDTVYTVPESTWVYPSGPAGTTSGPSGGAVGSNQNTVGASKSSSSAGTASMNRLCALLAEASSAIQTPCRENSRRTQHGRTRPLGWIRPHSEGTAIGPHKPTAATKAAVATKQRYLCNANKKRIGSQNDAKSAIGGQREYSRFKHKNQKAHDGKTIMESDEIGARESEVETVDECYSSDMVDDHSEELNRESNSGASTPSTTAMCASDADEPMPDITELSEGDRGEIIETPSTKFDDGEVCGTSPGTLSSISGPERSISTPNDESTSHYPSAEDEEPATPAMCESGRVSASSSPSQSTEAAGDQCSSDVVGATEQDEAPTLIVQSELETDSRRPTVEDEDDSPAPLLEDSVHVDINQNIAEPETVDMCQRSLRIETQQDSHAEMMPCLIEPQQSRKIVHTGHSSLIVSSPTNVFRSSDQLGSPAVDDINGRSFSGKFSPDLNHGQSTHSVVTVTTSGESTKEASISSNDPHSIESLPSNKLMASQSPVGERTSVNEPVMADGSILSSSSADAVVMASSAELSPSGLGSASHSNLESAGRPSVANSSHDKVGFSVLEEDTKQASVDLAHFHSSSTPSERELAIELSPANLACLEGYSALTSSGSDNSPKPLNLDEQKPGPRIKQKRDRPRRRSSCKQLISEVLSKGSPVVELSHLMLPFTSPECSNFSVNLQARVTLEPITFHCPTESPRQSSPTKNSSLSSNRQTTPRSTGLRLRFCRQGSQLTVVQSSFDAPVSDSVITWYNDVLASADQALNEFGLEGSFRDSSESLLSDDRELGVVRSALQSVRSQVDSGNITDRQSLIHELLSLLARIVMTHPSDSVPNRAAKHVYFSVDRLLSEYTQCNDSPVASYSPSQSHPPIPPLTLKRTRKRTRV</sequence>
<feature type="compositionally biased region" description="Polar residues" evidence="1">
    <location>
        <begin position="452"/>
        <end position="477"/>
    </location>
</feature>
<feature type="region of interest" description="Disordered" evidence="1">
    <location>
        <begin position="729"/>
        <end position="754"/>
    </location>
</feature>
<feature type="compositionally biased region" description="Polar residues" evidence="1">
    <location>
        <begin position="733"/>
        <end position="743"/>
    </location>
</feature>
<feature type="region of interest" description="Disordered" evidence="1">
    <location>
        <begin position="1"/>
        <end position="20"/>
    </location>
</feature>
<accession>A0A8E0S109</accession>
<feature type="region of interest" description="Disordered" evidence="1">
    <location>
        <begin position="224"/>
        <end position="254"/>
    </location>
</feature>
<feature type="region of interest" description="Disordered" evidence="1">
    <location>
        <begin position="807"/>
        <end position="842"/>
    </location>
</feature>
<evidence type="ECO:0000313" key="3">
    <source>
        <dbReference type="Proteomes" id="UP000728185"/>
    </source>
</evidence>
<dbReference type="OrthoDB" id="1742084at2759"/>
<feature type="region of interest" description="Disordered" evidence="1">
    <location>
        <begin position="1055"/>
        <end position="1082"/>
    </location>
</feature>
<feature type="compositionally biased region" description="Low complexity" evidence="1">
    <location>
        <begin position="493"/>
        <end position="505"/>
    </location>
</feature>
<dbReference type="Proteomes" id="UP000728185">
    <property type="component" value="Unassembled WGS sequence"/>
</dbReference>
<feature type="compositionally biased region" description="Basic residues" evidence="1">
    <location>
        <begin position="827"/>
        <end position="841"/>
    </location>
</feature>
<evidence type="ECO:0000313" key="2">
    <source>
        <dbReference type="EMBL" id="KAA0196557.1"/>
    </source>
</evidence>
<keyword evidence="3" id="KW-1185">Reference proteome</keyword>
<gene>
    <name evidence="2" type="ORF">FBUS_08345</name>
</gene>
<feature type="region of interest" description="Disordered" evidence="1">
    <location>
        <begin position="644"/>
        <end position="708"/>
    </location>
</feature>
<feature type="compositionally biased region" description="Polar residues" evidence="1">
    <location>
        <begin position="807"/>
        <end position="816"/>
    </location>
</feature>
<dbReference type="EMBL" id="LUCM01002945">
    <property type="protein sequence ID" value="KAA0196557.1"/>
    <property type="molecule type" value="Genomic_DNA"/>
</dbReference>
<feature type="region of interest" description="Disordered" evidence="1">
    <location>
        <begin position="391"/>
        <end position="557"/>
    </location>
</feature>
<feature type="compositionally biased region" description="Low complexity" evidence="1">
    <location>
        <begin position="899"/>
        <end position="909"/>
    </location>
</feature>